<accession>A0A8J3QLU0</accession>
<comment type="caution">
    <text evidence="3">The sequence shown here is derived from an EMBL/GenBank/DDBJ whole genome shotgun (WGS) entry which is preliminary data.</text>
</comment>
<reference evidence="3" key="1">
    <citation type="submission" date="2021-01" db="EMBL/GenBank/DDBJ databases">
        <title>Whole genome shotgun sequence of Rugosimonospora africana NBRC 104875.</title>
        <authorList>
            <person name="Komaki H."/>
            <person name="Tamura T."/>
        </authorList>
    </citation>
    <scope>NUCLEOTIDE SEQUENCE</scope>
    <source>
        <strain evidence="3">NBRC 104875</strain>
    </source>
</reference>
<sequence>MMVPLWLDVLDDTIRACAAQSRADLVHQLQHKRAQLLDPKLRVLVVGEAGQGKSQLINAMLNAPICAVGDDSTTSVPSVIQHADTPCAALVTGPTAVPDRDVAATERVAVPIEQLASGVSGAGKYHRAEIGIPRELLTAGLVLIDTPGLDAGWANGGGLDAAWVGHTDAVLLVSDANRQLSDVELAFLAYAIRTCPHVIVALNKTDIAPQWRKVAEENRERLADAGIPATVIPVSATLRLLAARTNNRKLNTESGFPDLIARLQHDLRTKSESLAPHTARTIAGTVVEQLCVPLRARRFALDGALVSNAASDLSEAQRQLDDLRRLSSRWQNSLADRISDLSSDIEHDLRDRTRKIMRRVDEVFDSADPGAVWDTFQPWLEENLLEAAEANYGWLVERSHWIAEKIAASFPGYRESVIPESAFRIEHDVFETVADLEKPNIGRFTFSQKVYTGLRGSYGGVVMFGLATSLAGLPLINFVSLGAGALFGGKSLKDEGESRLLRRQSLAKAAVQRHVEDFFISFSKDCKDVIRQVQRKLRDHFSAMAEDLQESILESARTAKQAADRDLTERDRHDRELQRELEDLRRLHDRANALAVVPAPAAKAVAA</sequence>
<proteinExistence type="predicted"/>
<dbReference type="Gene3D" id="3.40.50.300">
    <property type="entry name" value="P-loop containing nucleotide triphosphate hydrolases"/>
    <property type="match status" value="1"/>
</dbReference>
<organism evidence="3 4">
    <name type="scientific">Rugosimonospora africana</name>
    <dbReference type="NCBI Taxonomy" id="556532"/>
    <lineage>
        <taxon>Bacteria</taxon>
        <taxon>Bacillati</taxon>
        <taxon>Actinomycetota</taxon>
        <taxon>Actinomycetes</taxon>
        <taxon>Micromonosporales</taxon>
        <taxon>Micromonosporaceae</taxon>
        <taxon>Rugosimonospora</taxon>
    </lineage>
</organism>
<dbReference type="InterPro" id="IPR027417">
    <property type="entry name" value="P-loop_NTPase"/>
</dbReference>
<evidence type="ECO:0000256" key="1">
    <source>
        <dbReference type="SAM" id="Coils"/>
    </source>
</evidence>
<keyword evidence="1" id="KW-0175">Coiled coil</keyword>
<dbReference type="PANTHER" id="PTHR43681">
    <property type="entry name" value="TRANSMEMBRANE GTPASE FZO"/>
    <property type="match status" value="1"/>
</dbReference>
<keyword evidence="4" id="KW-1185">Reference proteome</keyword>
<feature type="domain" description="Dynamin N-terminal" evidence="2">
    <location>
        <begin position="43"/>
        <end position="193"/>
    </location>
</feature>
<dbReference type="SUPFAM" id="SSF52540">
    <property type="entry name" value="P-loop containing nucleoside triphosphate hydrolases"/>
    <property type="match status" value="1"/>
</dbReference>
<name>A0A8J3QLU0_9ACTN</name>
<protein>
    <submittedName>
        <fullName evidence="3">Isoniazid inducible gene protein IniA</fullName>
    </submittedName>
</protein>
<dbReference type="PANTHER" id="PTHR43681:SF1">
    <property type="entry name" value="SARCALUMENIN"/>
    <property type="match status" value="1"/>
</dbReference>
<evidence type="ECO:0000313" key="3">
    <source>
        <dbReference type="EMBL" id="GIH12961.1"/>
    </source>
</evidence>
<evidence type="ECO:0000259" key="2">
    <source>
        <dbReference type="Pfam" id="PF00350"/>
    </source>
</evidence>
<evidence type="ECO:0000313" key="4">
    <source>
        <dbReference type="Proteomes" id="UP000642748"/>
    </source>
</evidence>
<dbReference type="AlphaFoldDB" id="A0A8J3QLU0"/>
<feature type="coiled-coil region" evidence="1">
    <location>
        <begin position="306"/>
        <end position="333"/>
    </location>
</feature>
<dbReference type="Pfam" id="PF00350">
    <property type="entry name" value="Dynamin_N"/>
    <property type="match status" value="1"/>
</dbReference>
<gene>
    <name evidence="3" type="ORF">Raf01_11330</name>
</gene>
<dbReference type="InterPro" id="IPR045063">
    <property type="entry name" value="Dynamin_N"/>
</dbReference>
<dbReference type="Proteomes" id="UP000642748">
    <property type="component" value="Unassembled WGS sequence"/>
</dbReference>
<dbReference type="InterPro" id="IPR051943">
    <property type="entry name" value="TRAFAC_Dynamin-like_GTPase"/>
</dbReference>
<dbReference type="RefSeq" id="WP_239133401.1">
    <property type="nucleotide sequence ID" value="NZ_BONZ01000013.1"/>
</dbReference>
<dbReference type="EMBL" id="BONZ01000013">
    <property type="protein sequence ID" value="GIH12961.1"/>
    <property type="molecule type" value="Genomic_DNA"/>
</dbReference>